<dbReference type="Proteomes" id="UP000766570">
    <property type="component" value="Unassembled WGS sequence"/>
</dbReference>
<dbReference type="Gene3D" id="3.10.620.30">
    <property type="match status" value="1"/>
</dbReference>
<accession>A0ABS4WJJ7</accession>
<feature type="domain" description="Transglutaminase-like" evidence="1">
    <location>
        <begin position="43"/>
        <end position="109"/>
    </location>
</feature>
<keyword evidence="3" id="KW-1185">Reference proteome</keyword>
<sequence>MTCALTTTARLRRADAFCGNPAVGTTDFTPILDGGDPVLLELGARLRAGTGSDLEFLREAHRWIQQRIRPVYSLNETQPASATLAKGRGSCSQRIALLEALARGAGIATARRPC</sequence>
<dbReference type="SUPFAM" id="SSF54001">
    <property type="entry name" value="Cysteine proteinases"/>
    <property type="match status" value="1"/>
</dbReference>
<evidence type="ECO:0000313" key="3">
    <source>
        <dbReference type="Proteomes" id="UP000766570"/>
    </source>
</evidence>
<reference evidence="2 3" key="1">
    <citation type="submission" date="2021-03" db="EMBL/GenBank/DDBJ databases">
        <title>Sequencing the genomes of 1000 actinobacteria strains.</title>
        <authorList>
            <person name="Klenk H.-P."/>
        </authorList>
    </citation>
    <scope>NUCLEOTIDE SEQUENCE [LARGE SCALE GENOMIC DNA]</scope>
    <source>
        <strain evidence="2 3">DSM 15454</strain>
    </source>
</reference>
<dbReference type="RefSeq" id="WP_209911283.1">
    <property type="nucleotide sequence ID" value="NZ_BAAAMI010000012.1"/>
</dbReference>
<protein>
    <submittedName>
        <fullName evidence="2">Transglutaminase-like putative cysteine protease</fullName>
    </submittedName>
</protein>
<evidence type="ECO:0000313" key="2">
    <source>
        <dbReference type="EMBL" id="MBP2376382.1"/>
    </source>
</evidence>
<evidence type="ECO:0000259" key="1">
    <source>
        <dbReference type="Pfam" id="PF01841"/>
    </source>
</evidence>
<proteinExistence type="predicted"/>
<dbReference type="EMBL" id="JAGIOE010000001">
    <property type="protein sequence ID" value="MBP2376382.1"/>
    <property type="molecule type" value="Genomic_DNA"/>
</dbReference>
<dbReference type="InterPro" id="IPR002931">
    <property type="entry name" value="Transglutaminase-like"/>
</dbReference>
<dbReference type="Pfam" id="PF01841">
    <property type="entry name" value="Transglut_core"/>
    <property type="match status" value="1"/>
</dbReference>
<comment type="caution">
    <text evidence="2">The sequence shown here is derived from an EMBL/GenBank/DDBJ whole genome shotgun (WGS) entry which is preliminary data.</text>
</comment>
<name>A0ABS4WJJ7_9MICC</name>
<dbReference type="InterPro" id="IPR038765">
    <property type="entry name" value="Papain-like_cys_pep_sf"/>
</dbReference>
<organism evidence="2 3">
    <name type="scientific">Paeniglutamicibacter psychrophenolicus</name>
    <dbReference type="NCBI Taxonomy" id="257454"/>
    <lineage>
        <taxon>Bacteria</taxon>
        <taxon>Bacillati</taxon>
        <taxon>Actinomycetota</taxon>
        <taxon>Actinomycetes</taxon>
        <taxon>Micrococcales</taxon>
        <taxon>Micrococcaceae</taxon>
        <taxon>Paeniglutamicibacter</taxon>
    </lineage>
</organism>
<gene>
    <name evidence="2" type="ORF">JOF46_004294</name>
</gene>